<proteinExistence type="predicted"/>
<reference evidence="2" key="1">
    <citation type="submission" date="2021-02" db="EMBL/GenBank/DDBJ databases">
        <title>First Annotated Genome of the Yellow-green Alga Tribonema minus.</title>
        <authorList>
            <person name="Mahan K.M."/>
        </authorList>
    </citation>
    <scope>NUCLEOTIDE SEQUENCE</scope>
    <source>
        <strain evidence="2">UTEX B ZZ1240</strain>
    </source>
</reference>
<feature type="region of interest" description="Disordered" evidence="1">
    <location>
        <begin position="99"/>
        <end position="131"/>
    </location>
</feature>
<organism evidence="2 3">
    <name type="scientific">Tribonema minus</name>
    <dbReference type="NCBI Taxonomy" id="303371"/>
    <lineage>
        <taxon>Eukaryota</taxon>
        <taxon>Sar</taxon>
        <taxon>Stramenopiles</taxon>
        <taxon>Ochrophyta</taxon>
        <taxon>PX clade</taxon>
        <taxon>Xanthophyceae</taxon>
        <taxon>Tribonematales</taxon>
        <taxon>Tribonemataceae</taxon>
        <taxon>Tribonema</taxon>
    </lineage>
</organism>
<evidence type="ECO:0000313" key="2">
    <source>
        <dbReference type="EMBL" id="KAG5178584.1"/>
    </source>
</evidence>
<protein>
    <submittedName>
        <fullName evidence="2">Uncharacterized protein</fullName>
    </submittedName>
</protein>
<dbReference type="EMBL" id="JAFCMP010000514">
    <property type="protein sequence ID" value="KAG5178584.1"/>
    <property type="molecule type" value="Genomic_DNA"/>
</dbReference>
<dbReference type="AlphaFoldDB" id="A0A836CAH6"/>
<accession>A0A836CAH6</accession>
<feature type="compositionally biased region" description="Polar residues" evidence="1">
    <location>
        <begin position="120"/>
        <end position="131"/>
    </location>
</feature>
<comment type="caution">
    <text evidence="2">The sequence shown here is derived from an EMBL/GenBank/DDBJ whole genome shotgun (WGS) entry which is preliminary data.</text>
</comment>
<name>A0A836CAH6_9STRA</name>
<sequence>MSKMDALCDAAYYHRDRAEQNALKTLSTTKLGHTITRDGGLPPLVGTITVDASEGLEVLARQVAAHTGVTMDRQLWLRIDSLARRAILHLKHWHSKTTDQRSTELRSGFPEGKSGLAAGQSKQTEMTQYTV</sequence>
<keyword evidence="3" id="KW-1185">Reference proteome</keyword>
<dbReference type="Proteomes" id="UP000664859">
    <property type="component" value="Unassembled WGS sequence"/>
</dbReference>
<gene>
    <name evidence="2" type="ORF">JKP88DRAFT_273851</name>
</gene>
<evidence type="ECO:0000313" key="3">
    <source>
        <dbReference type="Proteomes" id="UP000664859"/>
    </source>
</evidence>
<evidence type="ECO:0000256" key="1">
    <source>
        <dbReference type="SAM" id="MobiDB-lite"/>
    </source>
</evidence>